<dbReference type="EMBL" id="HG690007">
    <property type="protein sequence ID" value="CDI74224.1"/>
    <property type="molecule type" value="Genomic_DNA"/>
</dbReference>
<evidence type="ECO:0000313" key="3">
    <source>
        <dbReference type="Proteomes" id="UP000018201"/>
    </source>
</evidence>
<organism evidence="2 3">
    <name type="scientific">Eimeria praecox</name>
    <dbReference type="NCBI Taxonomy" id="51316"/>
    <lineage>
        <taxon>Eukaryota</taxon>
        <taxon>Sar</taxon>
        <taxon>Alveolata</taxon>
        <taxon>Apicomplexa</taxon>
        <taxon>Conoidasida</taxon>
        <taxon>Coccidia</taxon>
        <taxon>Eucoccidiorida</taxon>
        <taxon>Eimeriorina</taxon>
        <taxon>Eimeriidae</taxon>
        <taxon>Eimeria</taxon>
    </lineage>
</organism>
<sequence>MCDDANSEGQDGTEGGANSNGAPRLEPVQRKAIPLAMVGMSSVCRKKYTQFLADTQGAYPFSSGVGCFAAPFLLCKAEFGIASDAGELVKQ</sequence>
<accession>U6G6H5</accession>
<feature type="region of interest" description="Disordered" evidence="1">
    <location>
        <begin position="1"/>
        <end position="27"/>
    </location>
</feature>
<gene>
    <name evidence="2" type="ORF">EPH_0031850</name>
</gene>
<protein>
    <submittedName>
        <fullName evidence="2">Uncharacterized protein</fullName>
    </submittedName>
</protein>
<reference evidence="2" key="2">
    <citation type="submission" date="2013-10" db="EMBL/GenBank/DDBJ databases">
        <authorList>
            <person name="Aslett M."/>
        </authorList>
    </citation>
    <scope>NUCLEOTIDE SEQUENCE [LARGE SCALE GENOMIC DNA]</scope>
    <source>
        <strain evidence="2">Houghton</strain>
    </source>
</reference>
<dbReference type="Proteomes" id="UP000018201">
    <property type="component" value="Unassembled WGS sequence"/>
</dbReference>
<dbReference type="AlphaFoldDB" id="U6G6H5"/>
<evidence type="ECO:0000313" key="2">
    <source>
        <dbReference type="EMBL" id="CDI74224.1"/>
    </source>
</evidence>
<keyword evidence="3" id="KW-1185">Reference proteome</keyword>
<reference evidence="2" key="1">
    <citation type="submission" date="2013-10" db="EMBL/GenBank/DDBJ databases">
        <title>Genomic analysis of the causative agents of coccidiosis in chickens.</title>
        <authorList>
            <person name="Reid A.J."/>
            <person name="Blake D."/>
            <person name="Billington K."/>
            <person name="Browne H."/>
            <person name="Dunn M."/>
            <person name="Hung S."/>
            <person name="Kawahara F."/>
            <person name="Miranda-Saavedra D."/>
            <person name="Mourier T."/>
            <person name="Nagra H."/>
            <person name="Otto T.D."/>
            <person name="Rawlings N."/>
            <person name="Sanchez A."/>
            <person name="Sanders M."/>
            <person name="Subramaniam C."/>
            <person name="Tay Y."/>
            <person name="Dear P."/>
            <person name="Doerig C."/>
            <person name="Gruber A."/>
            <person name="Parkinson J."/>
            <person name="Shirley M."/>
            <person name="Wan K.L."/>
            <person name="Berriman M."/>
            <person name="Tomley F."/>
            <person name="Pain A."/>
        </authorList>
    </citation>
    <scope>NUCLEOTIDE SEQUENCE [LARGE SCALE GENOMIC DNA]</scope>
    <source>
        <strain evidence="2">Houghton</strain>
    </source>
</reference>
<dbReference type="VEuPathDB" id="ToxoDB:EPH_0031850"/>
<name>U6G6H5_9EIME</name>
<evidence type="ECO:0000256" key="1">
    <source>
        <dbReference type="SAM" id="MobiDB-lite"/>
    </source>
</evidence>
<proteinExistence type="predicted"/>